<comment type="caution">
    <text evidence="2">The sequence shown here is derived from an EMBL/GenBank/DDBJ whole genome shotgun (WGS) entry which is preliminary data.</text>
</comment>
<protein>
    <submittedName>
        <fullName evidence="2">Uncharacterized protein</fullName>
    </submittedName>
</protein>
<organism evidence="2 3">
    <name type="scientific">Asterophora parasitica</name>
    <dbReference type="NCBI Taxonomy" id="117018"/>
    <lineage>
        <taxon>Eukaryota</taxon>
        <taxon>Fungi</taxon>
        <taxon>Dikarya</taxon>
        <taxon>Basidiomycota</taxon>
        <taxon>Agaricomycotina</taxon>
        <taxon>Agaricomycetes</taxon>
        <taxon>Agaricomycetidae</taxon>
        <taxon>Agaricales</taxon>
        <taxon>Tricholomatineae</taxon>
        <taxon>Lyophyllaceae</taxon>
        <taxon>Asterophora</taxon>
    </lineage>
</organism>
<evidence type="ECO:0000313" key="3">
    <source>
        <dbReference type="Proteomes" id="UP000775547"/>
    </source>
</evidence>
<proteinExistence type="predicted"/>
<dbReference type="EMBL" id="JABCKV010000231">
    <property type="protein sequence ID" value="KAG5641949.1"/>
    <property type="molecule type" value="Genomic_DNA"/>
</dbReference>
<accession>A0A9P7G137</accession>
<evidence type="ECO:0000313" key="2">
    <source>
        <dbReference type="EMBL" id="KAG5641949.1"/>
    </source>
</evidence>
<evidence type="ECO:0000256" key="1">
    <source>
        <dbReference type="SAM" id="SignalP"/>
    </source>
</evidence>
<keyword evidence="3" id="KW-1185">Reference proteome</keyword>
<dbReference type="Proteomes" id="UP000775547">
    <property type="component" value="Unassembled WGS sequence"/>
</dbReference>
<sequence>MRLLSIVSIAFVLSSTAYAASVGGPLKARARENGDLITSGSYAGSSVECPSKAPRDMECAQEVDKGSYYRLACKDPTSPKCTYESDECYACPSLKSDFVNINNENDNLECGYSVKGNVVNTCSYNVIVSSVLRYLIALTQFTQQAANGQLAGKTSDSPACPGSTTKASKCVQVKEANEAATKKAAYLKKEFADNGLLAHPCDEYLREKYTRRGSVIIRQYLFIACVVPELLKTFKPIAGTEFAADLEKMRKTESYGYYHVTTEAENAAAEKKKKEEVGECMKKIYREEEEDAAPDYEPNEEELEAVAKYGNPCDPFNRYW</sequence>
<dbReference type="AlphaFoldDB" id="A0A9P7G137"/>
<reference evidence="2" key="1">
    <citation type="submission" date="2020-07" db="EMBL/GenBank/DDBJ databases">
        <authorList>
            <person name="Nieuwenhuis M."/>
            <person name="Van De Peppel L.J.J."/>
        </authorList>
    </citation>
    <scope>NUCLEOTIDE SEQUENCE</scope>
    <source>
        <strain evidence="2">AP01</strain>
        <tissue evidence="2">Mycelium</tissue>
    </source>
</reference>
<feature type="chain" id="PRO_5040285408" evidence="1">
    <location>
        <begin position="20"/>
        <end position="320"/>
    </location>
</feature>
<reference evidence="2" key="2">
    <citation type="submission" date="2021-10" db="EMBL/GenBank/DDBJ databases">
        <title>Phylogenomics reveals ancestral predisposition of the termite-cultivated fungus Termitomyces towards a domesticated lifestyle.</title>
        <authorList>
            <person name="Auxier B."/>
            <person name="Grum-Grzhimaylo A."/>
            <person name="Cardenas M.E."/>
            <person name="Lodge J.D."/>
            <person name="Laessoe T."/>
            <person name="Pedersen O."/>
            <person name="Smith M.E."/>
            <person name="Kuyper T.W."/>
            <person name="Franco-Molano E.A."/>
            <person name="Baroni T.J."/>
            <person name="Aanen D.K."/>
        </authorList>
    </citation>
    <scope>NUCLEOTIDE SEQUENCE</scope>
    <source>
        <strain evidence="2">AP01</strain>
        <tissue evidence="2">Mycelium</tissue>
    </source>
</reference>
<name>A0A9P7G137_9AGAR</name>
<gene>
    <name evidence="2" type="ORF">DXG03_003938</name>
</gene>
<keyword evidence="1" id="KW-0732">Signal</keyword>
<feature type="signal peptide" evidence="1">
    <location>
        <begin position="1"/>
        <end position="19"/>
    </location>
</feature>
<dbReference type="OrthoDB" id="3053778at2759"/>